<keyword evidence="1" id="KW-0732">Signal</keyword>
<dbReference type="Pfam" id="PF13843">
    <property type="entry name" value="DDE_Tnp_1_7"/>
    <property type="match status" value="1"/>
</dbReference>
<dbReference type="InterPro" id="IPR029526">
    <property type="entry name" value="PGBD"/>
</dbReference>
<dbReference type="EMBL" id="BMAT01003890">
    <property type="protein sequence ID" value="GFR64263.1"/>
    <property type="molecule type" value="Genomic_DNA"/>
</dbReference>
<reference evidence="3 4" key="1">
    <citation type="journal article" date="2021" name="Elife">
        <title>Chloroplast acquisition without the gene transfer in kleptoplastic sea slugs, Plakobranchus ocellatus.</title>
        <authorList>
            <person name="Maeda T."/>
            <person name="Takahashi S."/>
            <person name="Yoshida T."/>
            <person name="Shimamura S."/>
            <person name="Takaki Y."/>
            <person name="Nagai Y."/>
            <person name="Toyoda A."/>
            <person name="Suzuki Y."/>
            <person name="Arimoto A."/>
            <person name="Ishii H."/>
            <person name="Satoh N."/>
            <person name="Nishiyama T."/>
            <person name="Hasebe M."/>
            <person name="Maruyama T."/>
            <person name="Minagawa J."/>
            <person name="Obokata J."/>
            <person name="Shigenobu S."/>
        </authorList>
    </citation>
    <scope>NUCLEOTIDE SEQUENCE [LARGE SCALE GENOMIC DNA]</scope>
</reference>
<name>A0AAV4EUX9_9GAST</name>
<dbReference type="AlphaFoldDB" id="A0AAV4EUX9"/>
<protein>
    <submittedName>
        <fullName evidence="3">PiggyBac transposable element-derived protein 4</fullName>
    </submittedName>
</protein>
<evidence type="ECO:0000256" key="1">
    <source>
        <dbReference type="SAM" id="SignalP"/>
    </source>
</evidence>
<organism evidence="3 4">
    <name type="scientific">Elysia marginata</name>
    <dbReference type="NCBI Taxonomy" id="1093978"/>
    <lineage>
        <taxon>Eukaryota</taxon>
        <taxon>Metazoa</taxon>
        <taxon>Spiralia</taxon>
        <taxon>Lophotrochozoa</taxon>
        <taxon>Mollusca</taxon>
        <taxon>Gastropoda</taxon>
        <taxon>Heterobranchia</taxon>
        <taxon>Euthyneura</taxon>
        <taxon>Panpulmonata</taxon>
        <taxon>Sacoglossa</taxon>
        <taxon>Placobranchoidea</taxon>
        <taxon>Plakobranchidae</taxon>
        <taxon>Elysia</taxon>
    </lineage>
</organism>
<evidence type="ECO:0000259" key="2">
    <source>
        <dbReference type="Pfam" id="PF13843"/>
    </source>
</evidence>
<feature type="domain" description="PiggyBac transposable element-derived protein" evidence="2">
    <location>
        <begin position="11"/>
        <end position="103"/>
    </location>
</feature>
<keyword evidence="4" id="KW-1185">Reference proteome</keyword>
<feature type="signal peptide" evidence="1">
    <location>
        <begin position="1"/>
        <end position="22"/>
    </location>
</feature>
<gene>
    <name evidence="3" type="ORF">ElyMa_001917400</name>
</gene>
<proteinExistence type="predicted"/>
<dbReference type="Proteomes" id="UP000762676">
    <property type="component" value="Unassembled WGS sequence"/>
</dbReference>
<feature type="chain" id="PRO_5043730310" evidence="1">
    <location>
        <begin position="23"/>
        <end position="123"/>
    </location>
</feature>
<evidence type="ECO:0000313" key="3">
    <source>
        <dbReference type="EMBL" id="GFR64263.1"/>
    </source>
</evidence>
<comment type="caution">
    <text evidence="3">The sequence shown here is derived from an EMBL/GenBank/DDBJ whole genome shotgun (WGS) entry which is preliminary data.</text>
</comment>
<accession>A0AAV4EUX9</accession>
<sequence>MDAISRATIFFFTCLHLAVSLAKKKLTLVGTVRRNKTFLPKDFQEEKAPALDASNFLFRQDTALISYKSKRNKNAILMSTMCNKPEVSDNKGKPEIVLAYNKTKVIFFTVIEFSCIVARAVFR</sequence>
<evidence type="ECO:0000313" key="4">
    <source>
        <dbReference type="Proteomes" id="UP000762676"/>
    </source>
</evidence>